<dbReference type="InterPro" id="IPR050818">
    <property type="entry name" value="KCNH_animal-type"/>
</dbReference>
<accession>A0AAD7UNH6</accession>
<evidence type="ECO:0000313" key="15">
    <source>
        <dbReference type="EMBL" id="KAJ8613553.1"/>
    </source>
</evidence>
<evidence type="ECO:0000256" key="9">
    <source>
        <dbReference type="ARBA" id="ARBA00023065"/>
    </source>
</evidence>
<feature type="transmembrane region" description="Helical" evidence="13">
    <location>
        <begin position="242"/>
        <end position="260"/>
    </location>
</feature>
<keyword evidence="9" id="KW-0406">Ion transport</keyword>
<keyword evidence="3" id="KW-0633">Potassium transport</keyword>
<dbReference type="InterPro" id="IPR003938">
    <property type="entry name" value="K_chnl_volt-dep_EAG/ELK/ERG"/>
</dbReference>
<evidence type="ECO:0000256" key="4">
    <source>
        <dbReference type="ARBA" id="ARBA00022692"/>
    </source>
</evidence>
<dbReference type="InterPro" id="IPR005821">
    <property type="entry name" value="Ion_trans_dom"/>
</dbReference>
<dbReference type="InterPro" id="IPR014710">
    <property type="entry name" value="RmlC-like_jellyroll"/>
</dbReference>
<dbReference type="PANTHER" id="PTHR10217">
    <property type="entry name" value="VOLTAGE AND LIGAND GATED POTASSIUM CHANNEL"/>
    <property type="match status" value="1"/>
</dbReference>
<comment type="subcellular location">
    <subcellularLocation>
        <location evidence="1">Membrane</location>
        <topology evidence="1">Multi-pass membrane protein</topology>
    </subcellularLocation>
</comment>
<feature type="transmembrane region" description="Helical" evidence="13">
    <location>
        <begin position="448"/>
        <end position="466"/>
    </location>
</feature>
<dbReference type="SMART" id="SM00100">
    <property type="entry name" value="cNMP"/>
    <property type="match status" value="1"/>
</dbReference>
<feature type="transmembrane region" description="Helical" evidence="13">
    <location>
        <begin position="419"/>
        <end position="436"/>
    </location>
</feature>
<gene>
    <name evidence="15" type="ORF">CTAYLR_002195</name>
</gene>
<dbReference type="EMBL" id="JAQMWT010000028">
    <property type="protein sequence ID" value="KAJ8613553.1"/>
    <property type="molecule type" value="Genomic_DNA"/>
</dbReference>
<protein>
    <recommendedName>
        <fullName evidence="14">Cyclic nucleotide-binding domain-containing protein</fullName>
    </recommendedName>
</protein>
<evidence type="ECO:0000259" key="14">
    <source>
        <dbReference type="PROSITE" id="PS50042"/>
    </source>
</evidence>
<dbReference type="PRINTS" id="PR01463">
    <property type="entry name" value="EAGCHANLFMLY"/>
</dbReference>
<evidence type="ECO:0000256" key="6">
    <source>
        <dbReference type="ARBA" id="ARBA00022882"/>
    </source>
</evidence>
<evidence type="ECO:0000256" key="13">
    <source>
        <dbReference type="SAM" id="Phobius"/>
    </source>
</evidence>
<dbReference type="Gene3D" id="1.10.287.630">
    <property type="entry name" value="Helix hairpin bin"/>
    <property type="match status" value="1"/>
</dbReference>
<comment type="caution">
    <text evidence="15">The sequence shown here is derived from an EMBL/GenBank/DDBJ whole genome shotgun (WGS) entry which is preliminary data.</text>
</comment>
<dbReference type="Gene3D" id="2.60.120.10">
    <property type="entry name" value="Jelly Rolls"/>
    <property type="match status" value="1"/>
</dbReference>
<feature type="domain" description="Cyclic nucleotide-binding" evidence="14">
    <location>
        <begin position="551"/>
        <end position="684"/>
    </location>
</feature>
<evidence type="ECO:0000256" key="12">
    <source>
        <dbReference type="SAM" id="MobiDB-lite"/>
    </source>
</evidence>
<dbReference type="PANTHER" id="PTHR10217:SF435">
    <property type="entry name" value="POTASSIUM VOLTAGE-GATED CHANNEL PROTEIN EAG"/>
    <property type="match status" value="1"/>
</dbReference>
<dbReference type="Pfam" id="PF00520">
    <property type="entry name" value="Ion_trans"/>
    <property type="match status" value="1"/>
</dbReference>
<evidence type="ECO:0000256" key="10">
    <source>
        <dbReference type="ARBA" id="ARBA00023136"/>
    </source>
</evidence>
<reference evidence="15" key="1">
    <citation type="submission" date="2023-01" db="EMBL/GenBank/DDBJ databases">
        <title>Metagenome sequencing of chrysophaentin producing Chrysophaeum taylorii.</title>
        <authorList>
            <person name="Davison J."/>
            <person name="Bewley C."/>
        </authorList>
    </citation>
    <scope>NUCLEOTIDE SEQUENCE</scope>
    <source>
        <strain evidence="15">NIES-1699</strain>
    </source>
</reference>
<feature type="region of interest" description="Disordered" evidence="12">
    <location>
        <begin position="729"/>
        <end position="778"/>
    </location>
</feature>
<feature type="transmembrane region" description="Helical" evidence="13">
    <location>
        <begin position="368"/>
        <end position="388"/>
    </location>
</feature>
<dbReference type="AlphaFoldDB" id="A0AAD7UNH6"/>
<dbReference type="GO" id="GO:0005886">
    <property type="term" value="C:plasma membrane"/>
    <property type="evidence" value="ECO:0007669"/>
    <property type="project" value="TreeGrafter"/>
</dbReference>
<keyword evidence="8 13" id="KW-1133">Transmembrane helix</keyword>
<feature type="region of interest" description="Disordered" evidence="12">
    <location>
        <begin position="163"/>
        <end position="182"/>
    </location>
</feature>
<evidence type="ECO:0000256" key="5">
    <source>
        <dbReference type="ARBA" id="ARBA00022826"/>
    </source>
</evidence>
<dbReference type="GO" id="GO:0042391">
    <property type="term" value="P:regulation of membrane potential"/>
    <property type="evidence" value="ECO:0007669"/>
    <property type="project" value="TreeGrafter"/>
</dbReference>
<organism evidence="15 16">
    <name type="scientific">Chrysophaeum taylorii</name>
    <dbReference type="NCBI Taxonomy" id="2483200"/>
    <lineage>
        <taxon>Eukaryota</taxon>
        <taxon>Sar</taxon>
        <taxon>Stramenopiles</taxon>
        <taxon>Ochrophyta</taxon>
        <taxon>Pelagophyceae</taxon>
        <taxon>Pelagomonadales</taxon>
        <taxon>Pelagomonadaceae</taxon>
        <taxon>Chrysophaeum</taxon>
    </lineage>
</organism>
<evidence type="ECO:0000256" key="3">
    <source>
        <dbReference type="ARBA" id="ARBA00022538"/>
    </source>
</evidence>
<evidence type="ECO:0000256" key="2">
    <source>
        <dbReference type="ARBA" id="ARBA00022448"/>
    </source>
</evidence>
<dbReference type="GO" id="GO:0005249">
    <property type="term" value="F:voltage-gated potassium channel activity"/>
    <property type="evidence" value="ECO:0007669"/>
    <property type="project" value="InterPro"/>
</dbReference>
<sequence length="778" mass="87234">MLMRKSPRAAFSRSLSRRSYRAIAQNHVSPQVEEVRTTEMTEIEPPFLGAVRCLEAIESTLDLVVWLARDVDDVKVLRKGAASLAEARLRCDVAVSALEDLAAEIEHASTHQVAITTDPGSPQSSDDDADAWRRPKLLNQSSTLSLQEASDCGIPTVIDINGGGEDVKQDNEDESSKLTHSEDGERRELCSCCRGLPMISSQHPFRISWDLLLAVLLIFLLLVEPLSFFWEGRATRIDSPLGAIGVFIDIYFIIDLALNFRTGYTVEDGLEIMDPRKCAVQYLRTWFVLDFASSVPPVVDLALRGIAKGLPEASSLKNAKLLKLGRVFKVVKVLRIGKIARFSDNRSAFSDFVEDFVSSSSSLLTMRVIFVCFCSLMLAHLLACFMKLTGDGWYEKYDPDGVCSDDDERSPADWDWRRQYLVSFYFAFSIMTTVGFGDITPESDVERIYAIIAMLLGVSFYSYIIATVSSMVTAADSKSAIYFDKMDQLSSWMRHYHFEASLRRRTRAFFKRFYAQRSAIDERTILENLAPKLQEDVSTYLLHDFVKQHPLFHELPEGVLWKVLLIVRTINFDAGAVVAARGQPSFGLHILLAGRGKAEYSIRDGPIRRKNRQKAKELGVEIVSMGPGNSFGELCLLGAETKSLVAVTTSVPCEFFLIQRDAFLDAFTNLPEVLKSIVDKKKQFVGKPIWKIYRDSQQLELDASTKLPKDRSRSRSQMLKERQESILALLEEDSSSPRNTDSAAVSDLRDDADADGDGSDFPRDSQFTHDSHFTHASS</sequence>
<keyword evidence="7" id="KW-0630">Potassium</keyword>
<dbReference type="Proteomes" id="UP001230188">
    <property type="component" value="Unassembled WGS sequence"/>
</dbReference>
<keyword evidence="4 13" id="KW-0812">Transmembrane</keyword>
<evidence type="ECO:0000256" key="11">
    <source>
        <dbReference type="ARBA" id="ARBA00023303"/>
    </source>
</evidence>
<evidence type="ECO:0000256" key="1">
    <source>
        <dbReference type="ARBA" id="ARBA00004141"/>
    </source>
</evidence>
<keyword evidence="10 13" id="KW-0472">Membrane</keyword>
<evidence type="ECO:0000256" key="8">
    <source>
        <dbReference type="ARBA" id="ARBA00022989"/>
    </source>
</evidence>
<feature type="compositionally biased region" description="Basic and acidic residues" evidence="12">
    <location>
        <begin position="760"/>
        <end position="778"/>
    </location>
</feature>
<dbReference type="CDD" id="cd00038">
    <property type="entry name" value="CAP_ED"/>
    <property type="match status" value="1"/>
</dbReference>
<keyword evidence="5" id="KW-0631">Potassium channel</keyword>
<keyword evidence="16" id="KW-1185">Reference proteome</keyword>
<name>A0AAD7UNH6_9STRA</name>
<dbReference type="InterPro" id="IPR000595">
    <property type="entry name" value="cNMP-bd_dom"/>
</dbReference>
<keyword evidence="6" id="KW-0851">Voltage-gated channel</keyword>
<keyword evidence="11" id="KW-0407">Ion channel</keyword>
<feature type="transmembrane region" description="Helical" evidence="13">
    <location>
        <begin position="211"/>
        <end position="230"/>
    </location>
</feature>
<keyword evidence="2" id="KW-0813">Transport</keyword>
<dbReference type="SUPFAM" id="SSF51206">
    <property type="entry name" value="cAMP-binding domain-like"/>
    <property type="match status" value="1"/>
</dbReference>
<dbReference type="Gene3D" id="1.10.287.70">
    <property type="match status" value="1"/>
</dbReference>
<proteinExistence type="predicted"/>
<dbReference type="GO" id="GO:0034702">
    <property type="term" value="C:monoatomic ion channel complex"/>
    <property type="evidence" value="ECO:0007669"/>
    <property type="project" value="UniProtKB-KW"/>
</dbReference>
<feature type="compositionally biased region" description="Basic and acidic residues" evidence="12">
    <location>
        <begin position="165"/>
        <end position="182"/>
    </location>
</feature>
<evidence type="ECO:0000313" key="16">
    <source>
        <dbReference type="Proteomes" id="UP001230188"/>
    </source>
</evidence>
<dbReference type="PROSITE" id="PS50042">
    <property type="entry name" value="CNMP_BINDING_3"/>
    <property type="match status" value="1"/>
</dbReference>
<dbReference type="SUPFAM" id="SSF81324">
    <property type="entry name" value="Voltage-gated potassium channels"/>
    <property type="match status" value="1"/>
</dbReference>
<evidence type="ECO:0000256" key="7">
    <source>
        <dbReference type="ARBA" id="ARBA00022958"/>
    </source>
</evidence>
<dbReference type="InterPro" id="IPR018490">
    <property type="entry name" value="cNMP-bd_dom_sf"/>
</dbReference>